<sequence length="62" mass="7100">MVLEAPVNKRLLTLKELCDYLGIGMTKARELVRGHNGFGIQIGAKWYADLEKLNKWIDNNLQ</sequence>
<dbReference type="InterPro" id="IPR041657">
    <property type="entry name" value="HTH_17"/>
</dbReference>
<evidence type="ECO:0000313" key="3">
    <source>
        <dbReference type="Proteomes" id="UP000189857"/>
    </source>
</evidence>
<dbReference type="AlphaFoldDB" id="A0A1T4P076"/>
<protein>
    <submittedName>
        <fullName evidence="2">Helix-turn-helix domain-containing protein</fullName>
    </submittedName>
</protein>
<reference evidence="2 3" key="1">
    <citation type="submission" date="2017-02" db="EMBL/GenBank/DDBJ databases">
        <authorList>
            <person name="Peterson S.W."/>
        </authorList>
    </citation>
    <scope>NUCLEOTIDE SEQUENCE [LARGE SCALE GENOMIC DNA]</scope>
    <source>
        <strain evidence="2 3">ATCC 17233</strain>
    </source>
</reference>
<name>A0A1T4P076_9FIRM</name>
<gene>
    <name evidence="2" type="ORF">SAMN02745110_01783</name>
</gene>
<feature type="domain" description="Helix-turn-helix" evidence="1">
    <location>
        <begin position="11"/>
        <end position="60"/>
    </location>
</feature>
<dbReference type="InterPro" id="IPR038148">
    <property type="entry name" value="Tn1545/Tn916_Xis"/>
</dbReference>
<dbReference type="EMBL" id="FUXA01000010">
    <property type="protein sequence ID" value="SJZ84686.1"/>
    <property type="molecule type" value="Genomic_DNA"/>
</dbReference>
<evidence type="ECO:0000259" key="1">
    <source>
        <dbReference type="Pfam" id="PF12728"/>
    </source>
</evidence>
<dbReference type="Proteomes" id="UP000189857">
    <property type="component" value="Unassembled WGS sequence"/>
</dbReference>
<dbReference type="Pfam" id="PF12728">
    <property type="entry name" value="HTH_17"/>
    <property type="match status" value="1"/>
</dbReference>
<organism evidence="2 3">
    <name type="scientific">Eubacterium ruminantium</name>
    <dbReference type="NCBI Taxonomy" id="42322"/>
    <lineage>
        <taxon>Bacteria</taxon>
        <taxon>Bacillati</taxon>
        <taxon>Bacillota</taxon>
        <taxon>Clostridia</taxon>
        <taxon>Eubacteriales</taxon>
        <taxon>Eubacteriaceae</taxon>
        <taxon>Eubacterium</taxon>
    </lineage>
</organism>
<accession>A0A1T4P076</accession>
<dbReference type="Gene3D" id="3.90.105.50">
    <property type="match status" value="1"/>
</dbReference>
<keyword evidence="3" id="KW-1185">Reference proteome</keyword>
<evidence type="ECO:0000313" key="2">
    <source>
        <dbReference type="EMBL" id="SJZ84686.1"/>
    </source>
</evidence>
<proteinExistence type="predicted"/>